<dbReference type="Pfam" id="PF02878">
    <property type="entry name" value="PGM_PMM_I"/>
    <property type="match status" value="1"/>
</dbReference>
<dbReference type="GO" id="GO:0006166">
    <property type="term" value="P:purine ribonucleoside salvage"/>
    <property type="evidence" value="ECO:0007669"/>
    <property type="project" value="TreeGrafter"/>
</dbReference>
<evidence type="ECO:0000313" key="13">
    <source>
        <dbReference type="Proteomes" id="UP000244168"/>
    </source>
</evidence>
<comment type="similarity">
    <text evidence="2 7">Belongs to the phosphohexose mutase family.</text>
</comment>
<feature type="domain" description="Alpha-D-phosphohexomutase alpha/beta/alpha" evidence="9">
    <location>
        <begin position="4"/>
        <end position="135"/>
    </location>
</feature>
<accession>A0A2T5JA27</accession>
<dbReference type="Proteomes" id="UP000244168">
    <property type="component" value="Unassembled WGS sequence"/>
</dbReference>
<gene>
    <name evidence="12" type="ORF">C8P68_104425</name>
</gene>
<dbReference type="PANTHER" id="PTHR45745">
    <property type="entry name" value="PHOSPHOMANNOMUTASE 45A"/>
    <property type="match status" value="1"/>
</dbReference>
<keyword evidence="3" id="KW-0597">Phosphoprotein</keyword>
<dbReference type="Gene3D" id="3.30.310.50">
    <property type="entry name" value="Alpha-D-phosphohexomutase, C-terminal domain"/>
    <property type="match status" value="1"/>
</dbReference>
<dbReference type="InterPro" id="IPR016055">
    <property type="entry name" value="A-D-PHexomutase_a/b/a-I/II/III"/>
</dbReference>
<feature type="domain" description="Alpha-D-phosphohexomutase alpha/beta/alpha" evidence="10">
    <location>
        <begin position="162"/>
        <end position="260"/>
    </location>
</feature>
<dbReference type="InterPro" id="IPR005845">
    <property type="entry name" value="A-D-PHexomutase_a/b/a-II"/>
</dbReference>
<evidence type="ECO:0000259" key="10">
    <source>
        <dbReference type="Pfam" id="PF02879"/>
    </source>
</evidence>
<dbReference type="InterPro" id="IPR016066">
    <property type="entry name" value="A-D-PHexomutase_CS"/>
</dbReference>
<reference evidence="12 13" key="1">
    <citation type="submission" date="2018-04" db="EMBL/GenBank/DDBJ databases">
        <title>Genomic Encyclopedia of Archaeal and Bacterial Type Strains, Phase II (KMG-II): from individual species to whole genera.</title>
        <authorList>
            <person name="Goeker M."/>
        </authorList>
    </citation>
    <scope>NUCLEOTIDE SEQUENCE [LARGE SCALE GENOMIC DNA]</scope>
    <source>
        <strain evidence="12 13">DSM 26809</strain>
    </source>
</reference>
<evidence type="ECO:0000256" key="3">
    <source>
        <dbReference type="ARBA" id="ARBA00022553"/>
    </source>
</evidence>
<feature type="domain" description="Alpha-D-phosphohexomutase alpha/beta/alpha" evidence="11">
    <location>
        <begin position="264"/>
        <end position="375"/>
    </location>
</feature>
<dbReference type="Pfam" id="PF02879">
    <property type="entry name" value="PGM_PMM_II"/>
    <property type="match status" value="1"/>
</dbReference>
<evidence type="ECO:0000256" key="7">
    <source>
        <dbReference type="RuleBase" id="RU004326"/>
    </source>
</evidence>
<dbReference type="GO" id="GO:0000287">
    <property type="term" value="F:magnesium ion binding"/>
    <property type="evidence" value="ECO:0007669"/>
    <property type="project" value="InterPro"/>
</dbReference>
<dbReference type="RefSeq" id="WP_107828869.1">
    <property type="nucleotide sequence ID" value="NZ_CP160205.1"/>
</dbReference>
<evidence type="ECO:0000259" key="9">
    <source>
        <dbReference type="Pfam" id="PF02878"/>
    </source>
</evidence>
<organism evidence="12 13">
    <name type="scientific">Mucilaginibacter yixingensis</name>
    <dbReference type="NCBI Taxonomy" id="1295612"/>
    <lineage>
        <taxon>Bacteria</taxon>
        <taxon>Pseudomonadati</taxon>
        <taxon>Bacteroidota</taxon>
        <taxon>Sphingobacteriia</taxon>
        <taxon>Sphingobacteriales</taxon>
        <taxon>Sphingobacteriaceae</taxon>
        <taxon>Mucilaginibacter</taxon>
    </lineage>
</organism>
<dbReference type="Pfam" id="PF00408">
    <property type="entry name" value="PGM_PMM_IV"/>
    <property type="match status" value="1"/>
</dbReference>
<evidence type="ECO:0000259" key="11">
    <source>
        <dbReference type="Pfam" id="PF02880"/>
    </source>
</evidence>
<dbReference type="AlphaFoldDB" id="A0A2T5JA27"/>
<evidence type="ECO:0000256" key="5">
    <source>
        <dbReference type="ARBA" id="ARBA00022842"/>
    </source>
</evidence>
<evidence type="ECO:0000313" key="12">
    <source>
        <dbReference type="EMBL" id="PTQ96931.1"/>
    </source>
</evidence>
<dbReference type="InterPro" id="IPR005841">
    <property type="entry name" value="Alpha-D-phosphohexomutase_SF"/>
</dbReference>
<evidence type="ECO:0000256" key="6">
    <source>
        <dbReference type="ARBA" id="ARBA00023235"/>
    </source>
</evidence>
<dbReference type="InterPro" id="IPR005843">
    <property type="entry name" value="A-D-PHexomutase_C"/>
</dbReference>
<evidence type="ECO:0000256" key="4">
    <source>
        <dbReference type="ARBA" id="ARBA00022723"/>
    </source>
</evidence>
<evidence type="ECO:0000259" key="8">
    <source>
        <dbReference type="Pfam" id="PF00408"/>
    </source>
</evidence>
<name>A0A2T5JA27_9SPHI</name>
<keyword evidence="13" id="KW-1185">Reference proteome</keyword>
<dbReference type="PROSITE" id="PS00710">
    <property type="entry name" value="PGM_PMM"/>
    <property type="match status" value="1"/>
</dbReference>
<dbReference type="OrthoDB" id="9806956at2"/>
<keyword evidence="5 7" id="KW-0460">Magnesium</keyword>
<dbReference type="InterPro" id="IPR036900">
    <property type="entry name" value="A-D-PHexomutase_C_sf"/>
</dbReference>
<dbReference type="PANTHER" id="PTHR45745:SF1">
    <property type="entry name" value="PHOSPHOGLUCOMUTASE 2B-RELATED"/>
    <property type="match status" value="1"/>
</dbReference>
<comment type="caution">
    <text evidence="12">The sequence shown here is derived from an EMBL/GenBank/DDBJ whole genome shotgun (WGS) entry which is preliminary data.</text>
</comment>
<dbReference type="GO" id="GO:0005975">
    <property type="term" value="P:carbohydrate metabolic process"/>
    <property type="evidence" value="ECO:0007669"/>
    <property type="project" value="InterPro"/>
</dbReference>
<dbReference type="SUPFAM" id="SSF55957">
    <property type="entry name" value="Phosphoglucomutase, C-terminal domain"/>
    <property type="match status" value="1"/>
</dbReference>
<keyword evidence="6" id="KW-0413">Isomerase</keyword>
<dbReference type="InterPro" id="IPR005844">
    <property type="entry name" value="A-D-PHexomutase_a/b/a-I"/>
</dbReference>
<sequence>MIKIKFGTDGWRAVIADDFTVENVKRVAYSTAIWLKENFENPAAVVGCDPRFGGPLFADTTATVLASQGVKVYRAENTFVSTPMISLATVHYKASAGIIITASHNPPEYSGYKIKASYGGPATPEDIEKVEKQIPDKLDLQLKSIADYQKNGLMELVDLEDLYVAHVENNFDLETIRTCGQDWAYDAMYGAGQNVMRRLLPDITFLHCDHNPGFDGQAPEPIQRNLQEFEDLIKISEGEIASGLVTDGDADRIGLYDETGKFVDSHHILLLLIHYLYKVKGQKGEVYSTFSCTSKIQKLCDVYGLHNTVTKIGFKYICDLIVNSDKPFLVGGEESGGLAIAGYLPERDGIWIGLTLWEFMAKTGRPLSDLVLEIYDLVGAFAVERYDLHVTDEQKQQIIANCKAGHYKQFGDYKITSTDDMDGYKFHFDENSWVMVRPSGTEPVLRVYAEAPDTGGAFKILDATKATLLG</sequence>
<dbReference type="GO" id="GO:0008973">
    <property type="term" value="F:phosphopentomutase activity"/>
    <property type="evidence" value="ECO:0007669"/>
    <property type="project" value="TreeGrafter"/>
</dbReference>
<feature type="domain" description="Alpha-D-phosphohexomutase C-terminal" evidence="8">
    <location>
        <begin position="422"/>
        <end position="454"/>
    </location>
</feature>
<dbReference type="EMBL" id="QAOQ01000004">
    <property type="protein sequence ID" value="PTQ96931.1"/>
    <property type="molecule type" value="Genomic_DNA"/>
</dbReference>
<evidence type="ECO:0000256" key="1">
    <source>
        <dbReference type="ARBA" id="ARBA00001946"/>
    </source>
</evidence>
<keyword evidence="4 7" id="KW-0479">Metal-binding</keyword>
<protein>
    <submittedName>
        <fullName evidence="12">Phosphomannomutase</fullName>
    </submittedName>
</protein>
<dbReference type="SUPFAM" id="SSF53738">
    <property type="entry name" value="Phosphoglucomutase, first 3 domains"/>
    <property type="match status" value="2"/>
</dbReference>
<comment type="cofactor">
    <cofactor evidence="1">
        <name>Mg(2+)</name>
        <dbReference type="ChEBI" id="CHEBI:18420"/>
    </cofactor>
</comment>
<dbReference type="Pfam" id="PF02880">
    <property type="entry name" value="PGM_PMM_III"/>
    <property type="match status" value="1"/>
</dbReference>
<evidence type="ECO:0000256" key="2">
    <source>
        <dbReference type="ARBA" id="ARBA00010231"/>
    </source>
</evidence>
<proteinExistence type="inferred from homology"/>
<dbReference type="Gene3D" id="3.40.120.10">
    <property type="entry name" value="Alpha-D-Glucose-1,6-Bisphosphate, subunit A, domain 3"/>
    <property type="match status" value="3"/>
</dbReference>
<dbReference type="InterPro" id="IPR005846">
    <property type="entry name" value="A-D-PHexomutase_a/b/a-III"/>
</dbReference>
<dbReference type="PRINTS" id="PR00509">
    <property type="entry name" value="PGMPMM"/>
</dbReference>